<gene>
    <name evidence="1" type="ORF">HF853_07735</name>
</gene>
<dbReference type="Proteomes" id="UP000544551">
    <property type="component" value="Unassembled WGS sequence"/>
</dbReference>
<reference evidence="1 2" key="1">
    <citation type="submission" date="2020-04" db="EMBL/GenBank/DDBJ databases">
        <authorList>
            <person name="Hitch T.C.A."/>
            <person name="Wylensek D."/>
            <person name="Clavel T."/>
        </authorList>
    </citation>
    <scope>NUCLEOTIDE SEQUENCE [LARGE SCALE GENOMIC DNA]</scope>
    <source>
        <strain evidence="1 2">BL-383-APC-3D</strain>
    </source>
</reference>
<comment type="caution">
    <text evidence="1">The sequence shown here is derived from an EMBL/GenBank/DDBJ whole genome shotgun (WGS) entry which is preliminary data.</text>
</comment>
<protein>
    <recommendedName>
        <fullName evidence="3">DUF3168 domain-containing protein</fullName>
    </recommendedName>
</protein>
<sequence length="126" mass="13549">MTPLAIVVQALTRALDVPVSTIMPTDRPPQHVIVTRIGSSEPTFGTSISRFLVECFAPSPLEAEQLGEEVHAAWLSSRGGSIHWIDSDHNLAPYDPPSTGSAGATGEAGVRRYQFTGSVQFLDRAF</sequence>
<evidence type="ECO:0000313" key="1">
    <source>
        <dbReference type="EMBL" id="NME89557.1"/>
    </source>
</evidence>
<accession>A0AB36CMK6</accession>
<evidence type="ECO:0000313" key="2">
    <source>
        <dbReference type="Proteomes" id="UP000544551"/>
    </source>
</evidence>
<dbReference type="RefSeq" id="WP_168969837.1">
    <property type="nucleotide sequence ID" value="NZ_JABAFZ010000006.1"/>
</dbReference>
<evidence type="ECO:0008006" key="3">
    <source>
        <dbReference type="Google" id="ProtNLM"/>
    </source>
</evidence>
<name>A0AB36CMK6_9CORY</name>
<proteinExistence type="predicted"/>
<dbReference type="AlphaFoldDB" id="A0AB36CMK6"/>
<dbReference type="EMBL" id="JABAFZ010000006">
    <property type="protein sequence ID" value="NME89557.1"/>
    <property type="molecule type" value="Genomic_DNA"/>
</dbReference>
<organism evidence="1 2">
    <name type="scientific">Corynebacterium stationis</name>
    <dbReference type="NCBI Taxonomy" id="1705"/>
    <lineage>
        <taxon>Bacteria</taxon>
        <taxon>Bacillati</taxon>
        <taxon>Actinomycetota</taxon>
        <taxon>Actinomycetes</taxon>
        <taxon>Mycobacteriales</taxon>
        <taxon>Corynebacteriaceae</taxon>
        <taxon>Corynebacterium</taxon>
    </lineage>
</organism>